<proteinExistence type="predicted"/>
<name>A0A1H9BPQ0_9FLAO</name>
<gene>
    <name evidence="2" type="ORF">SAMN05421824_0652</name>
</gene>
<sequence length="487" mass="53524">MSKKIKVSIPLLMEGLGEAFLIGILLVCFSCVNDDDFGVPNITSEDPMIPAEKLTTFKAIKSLYEQTVNGGNTTVIIEDDIYIEGYVVSSDEGGNFFEELIVQNKTDNSNPDNDPRLGFKIDINQSSLSDTYQFGQKVFVKMQGLTIGETSGVVTIGKGNGTSVQQIQPSEYKDIVLRTNTIVEIQPKIAEPQDLTEADLSTFIQLNNMQLNRFELGATFASESFDEFDGLRLMESCDSGVQIIMQTSTFSDFKSLIVPQGNGSITGIFSRDFRDDFNVILPKSSSDINFESDDRCDPLEFSCGLASTVGSQNLLYEDFESQRNNRPIEIDGWTNYIEAGTEAWEGYSSTSSNASLGRSCRFQSASSGDESNIGWLITPPIDLDAQDGESLRFKTSNSLADSSYMEVFYADDWDGTEAGVTAATWQILSDAYVVKDSDSFAEWFSSGNVDLSCLSGTIHIAFKYTGSGQSTFDGVYELDEISVDYTP</sequence>
<dbReference type="InterPro" id="IPR043744">
    <property type="entry name" value="DUF5689"/>
</dbReference>
<dbReference type="EMBL" id="FOFN01000001">
    <property type="protein sequence ID" value="SEP90691.1"/>
    <property type="molecule type" value="Genomic_DNA"/>
</dbReference>
<dbReference type="RefSeq" id="WP_092575247.1">
    <property type="nucleotide sequence ID" value="NZ_FOFN01000001.1"/>
</dbReference>
<evidence type="ECO:0000259" key="1">
    <source>
        <dbReference type="Pfam" id="PF18942"/>
    </source>
</evidence>
<accession>A0A1H9BPQ0</accession>
<organism evidence="2 3">
    <name type="scientific">Hyunsoonleella jejuensis</name>
    <dbReference type="NCBI Taxonomy" id="419940"/>
    <lineage>
        <taxon>Bacteria</taxon>
        <taxon>Pseudomonadati</taxon>
        <taxon>Bacteroidota</taxon>
        <taxon>Flavobacteriia</taxon>
        <taxon>Flavobacteriales</taxon>
        <taxon>Flavobacteriaceae</taxon>
    </lineage>
</organism>
<dbReference type="STRING" id="419940.SAMN05421824_0652"/>
<dbReference type="AlphaFoldDB" id="A0A1H9BPQ0"/>
<dbReference type="OrthoDB" id="1492759at2"/>
<keyword evidence="3" id="KW-1185">Reference proteome</keyword>
<dbReference type="NCBIfam" id="NF038128">
    <property type="entry name" value="choice_anch_J"/>
    <property type="match status" value="1"/>
</dbReference>
<dbReference type="Proteomes" id="UP000198999">
    <property type="component" value="Unassembled WGS sequence"/>
</dbReference>
<feature type="domain" description="DUF5689" evidence="1">
    <location>
        <begin position="53"/>
        <end position="288"/>
    </location>
</feature>
<evidence type="ECO:0000313" key="3">
    <source>
        <dbReference type="Proteomes" id="UP000198999"/>
    </source>
</evidence>
<evidence type="ECO:0000313" key="2">
    <source>
        <dbReference type="EMBL" id="SEP90691.1"/>
    </source>
</evidence>
<dbReference type="Pfam" id="PF18942">
    <property type="entry name" value="DUF5689"/>
    <property type="match status" value="1"/>
</dbReference>
<reference evidence="2 3" key="1">
    <citation type="submission" date="2016-10" db="EMBL/GenBank/DDBJ databases">
        <authorList>
            <person name="de Groot N.N."/>
        </authorList>
    </citation>
    <scope>NUCLEOTIDE SEQUENCE [LARGE SCALE GENOMIC DNA]</scope>
    <source>
        <strain evidence="2 3">DSM 21035</strain>
    </source>
</reference>
<dbReference type="Gene3D" id="2.60.120.200">
    <property type="match status" value="1"/>
</dbReference>
<protein>
    <recommendedName>
        <fullName evidence="1">DUF5689 domain-containing protein</fullName>
    </recommendedName>
</protein>